<feature type="compositionally biased region" description="Basic and acidic residues" evidence="1">
    <location>
        <begin position="88"/>
        <end position="98"/>
    </location>
</feature>
<organism evidence="2 3">
    <name type="scientific">Streblomastix strix</name>
    <dbReference type="NCBI Taxonomy" id="222440"/>
    <lineage>
        <taxon>Eukaryota</taxon>
        <taxon>Metamonada</taxon>
        <taxon>Preaxostyla</taxon>
        <taxon>Oxymonadida</taxon>
        <taxon>Streblomastigidae</taxon>
        <taxon>Streblomastix</taxon>
    </lineage>
</organism>
<reference evidence="2 3" key="1">
    <citation type="submission" date="2019-03" db="EMBL/GenBank/DDBJ databases">
        <title>Single cell metagenomics reveals metabolic interactions within the superorganism composed of flagellate Streblomastix strix and complex community of Bacteroidetes bacteria on its surface.</title>
        <authorList>
            <person name="Treitli S.C."/>
            <person name="Kolisko M."/>
            <person name="Husnik F."/>
            <person name="Keeling P."/>
            <person name="Hampl V."/>
        </authorList>
    </citation>
    <scope>NUCLEOTIDE SEQUENCE [LARGE SCALE GENOMIC DNA]</scope>
    <source>
        <strain evidence="2">ST1C</strain>
    </source>
</reference>
<accession>A0A5J4VKF0</accession>
<evidence type="ECO:0000313" key="3">
    <source>
        <dbReference type="Proteomes" id="UP000324800"/>
    </source>
</evidence>
<feature type="compositionally biased region" description="Basic and acidic residues" evidence="1">
    <location>
        <begin position="154"/>
        <end position="168"/>
    </location>
</feature>
<feature type="compositionally biased region" description="Low complexity" evidence="1">
    <location>
        <begin position="77"/>
        <end position="86"/>
    </location>
</feature>
<evidence type="ECO:0000256" key="1">
    <source>
        <dbReference type="SAM" id="MobiDB-lite"/>
    </source>
</evidence>
<dbReference type="AlphaFoldDB" id="A0A5J4VKF0"/>
<evidence type="ECO:0000313" key="2">
    <source>
        <dbReference type="EMBL" id="KAA6382936.1"/>
    </source>
</evidence>
<sequence>MRQLTHYADCVEQKNINQRLKFSKQSRLQKNLNPTNIPILTTFQQLIPNIHVKKKRTWINGNLSTQIIIEEGVPMNSSSYPSPSSSSEEDKRRADRCNDNSPTMARPDMVYRTGKRECSIPYTWLEQRNSGTRTITNTKEFKTLTKEDKLLLMDRRPGKEEDSRERFQEYQMYPREQLK</sequence>
<name>A0A5J4VKF0_9EUKA</name>
<dbReference type="EMBL" id="SNRW01006506">
    <property type="protein sequence ID" value="KAA6382936.1"/>
    <property type="molecule type" value="Genomic_DNA"/>
</dbReference>
<feature type="region of interest" description="Disordered" evidence="1">
    <location>
        <begin position="154"/>
        <end position="179"/>
    </location>
</feature>
<gene>
    <name evidence="2" type="ORF">EZS28_021535</name>
</gene>
<feature type="region of interest" description="Disordered" evidence="1">
    <location>
        <begin position="74"/>
        <end position="107"/>
    </location>
</feature>
<proteinExistence type="predicted"/>
<comment type="caution">
    <text evidence="2">The sequence shown here is derived from an EMBL/GenBank/DDBJ whole genome shotgun (WGS) entry which is preliminary data.</text>
</comment>
<dbReference type="Proteomes" id="UP000324800">
    <property type="component" value="Unassembled WGS sequence"/>
</dbReference>
<protein>
    <submittedName>
        <fullName evidence="2">Uncharacterized protein</fullName>
    </submittedName>
</protein>